<dbReference type="EMBL" id="LPVJ01000051">
    <property type="protein sequence ID" value="KUO95488.1"/>
    <property type="molecule type" value="Genomic_DNA"/>
</dbReference>
<evidence type="ECO:0000313" key="12">
    <source>
        <dbReference type="Proteomes" id="UP000053557"/>
    </source>
</evidence>
<comment type="subcellular location">
    <subcellularLocation>
        <location evidence="8">Cytoplasm</location>
    </subcellularLocation>
</comment>
<dbReference type="RefSeq" id="WP_067717371.1">
    <property type="nucleotide sequence ID" value="NZ_LPVJ01000051.1"/>
</dbReference>
<evidence type="ECO:0000256" key="7">
    <source>
        <dbReference type="ARBA" id="ARBA00048772"/>
    </source>
</evidence>
<comment type="pathway">
    <text evidence="2">Amino-acid biosynthesis; L-arginine biosynthesis; L-arginine from L-ornithine and carbamoyl phosphate: step 1/3.</text>
</comment>
<dbReference type="PROSITE" id="PS00097">
    <property type="entry name" value="CARBAMOYLTRANSFERASE"/>
    <property type="match status" value="1"/>
</dbReference>
<comment type="function">
    <text evidence="1">Reversibly catalyzes the transfer of the carbamoyl group from carbamoyl phosphate (CP) to the N(epsilon) atom of ornithine (ORN) to produce L-citrulline.</text>
</comment>
<feature type="binding site" evidence="8">
    <location>
        <begin position="241"/>
        <end position="242"/>
    </location>
    <ligand>
        <name>L-ornithine</name>
        <dbReference type="ChEBI" id="CHEBI:46911"/>
    </ligand>
</feature>
<dbReference type="InterPro" id="IPR024904">
    <property type="entry name" value="OTCase_ArgI"/>
</dbReference>
<dbReference type="InterPro" id="IPR036901">
    <property type="entry name" value="Asp/Orn_carbamoylTrfase_sf"/>
</dbReference>
<protein>
    <recommendedName>
        <fullName evidence="5 8">Ornithine carbamoyltransferase</fullName>
        <shortName evidence="8">OTCase</shortName>
        <ecNumber evidence="4 8">2.1.3.3</ecNumber>
    </recommendedName>
</protein>
<dbReference type="InterPro" id="IPR002292">
    <property type="entry name" value="Orn/put_carbamltrans"/>
</dbReference>
<feature type="binding site" evidence="8">
    <location>
        <position position="237"/>
    </location>
    <ligand>
        <name>L-ornithine</name>
        <dbReference type="ChEBI" id="CHEBI:46911"/>
    </ligand>
</feature>
<evidence type="ECO:0000256" key="1">
    <source>
        <dbReference type="ARBA" id="ARBA00003822"/>
    </source>
</evidence>
<evidence type="ECO:0000256" key="4">
    <source>
        <dbReference type="ARBA" id="ARBA00013007"/>
    </source>
</evidence>
<dbReference type="PRINTS" id="PR00100">
    <property type="entry name" value="AOTCASE"/>
</dbReference>
<accession>A0A101XQ35</accession>
<dbReference type="PRINTS" id="PR00102">
    <property type="entry name" value="OTCASE"/>
</dbReference>
<evidence type="ECO:0000259" key="9">
    <source>
        <dbReference type="Pfam" id="PF00185"/>
    </source>
</evidence>
<feature type="domain" description="Aspartate/ornithine carbamoyltransferase carbamoyl-P binding" evidence="10">
    <location>
        <begin position="15"/>
        <end position="155"/>
    </location>
</feature>
<comment type="caution">
    <text evidence="11">The sequence shown here is derived from an EMBL/GenBank/DDBJ whole genome shotgun (WGS) entry which is preliminary data.</text>
</comment>
<dbReference type="InterPro" id="IPR006131">
    <property type="entry name" value="Asp_carbamoyltransf_Asp/Orn-bd"/>
</dbReference>
<feature type="binding site" evidence="8">
    <location>
        <begin position="142"/>
        <end position="145"/>
    </location>
    <ligand>
        <name>carbamoyl phosphate</name>
        <dbReference type="ChEBI" id="CHEBI:58228"/>
    </ligand>
</feature>
<gene>
    <name evidence="11" type="ORF">ATW55_02915</name>
</gene>
<dbReference type="Gene3D" id="3.40.50.1370">
    <property type="entry name" value="Aspartate/ornithine carbamoyltransferase"/>
    <property type="match status" value="2"/>
</dbReference>
<dbReference type="GO" id="GO:0042450">
    <property type="term" value="P:L-arginine biosynthetic process via ornithine"/>
    <property type="evidence" value="ECO:0007669"/>
    <property type="project" value="UniProtKB-UniRule"/>
</dbReference>
<comment type="catalytic activity">
    <reaction evidence="7 8">
        <text>carbamoyl phosphate + L-ornithine = L-citrulline + phosphate + H(+)</text>
        <dbReference type="Rhea" id="RHEA:19513"/>
        <dbReference type="ChEBI" id="CHEBI:15378"/>
        <dbReference type="ChEBI" id="CHEBI:43474"/>
        <dbReference type="ChEBI" id="CHEBI:46911"/>
        <dbReference type="ChEBI" id="CHEBI:57743"/>
        <dbReference type="ChEBI" id="CHEBI:58228"/>
        <dbReference type="EC" id="2.1.3.3"/>
    </reaction>
</comment>
<feature type="domain" description="Aspartate/ornithine carbamoyltransferase Asp/Orn-binding" evidence="9">
    <location>
        <begin position="162"/>
        <end position="315"/>
    </location>
</feature>
<dbReference type="HAMAP" id="MF_01109">
    <property type="entry name" value="OTCase"/>
    <property type="match status" value="1"/>
</dbReference>
<keyword evidence="12" id="KW-1185">Reference proteome</keyword>
<organism evidence="11 12">
    <name type="scientific">Ferroacidibacillus organovorans</name>
    <dbReference type="NCBI Taxonomy" id="1765683"/>
    <lineage>
        <taxon>Bacteria</taxon>
        <taxon>Bacillati</taxon>
        <taxon>Bacillota</taxon>
        <taxon>Bacilli</taxon>
        <taxon>Bacillales</taxon>
        <taxon>Alicyclobacillaceae</taxon>
        <taxon>Ferroacidibacillus</taxon>
    </lineage>
</organism>
<evidence type="ECO:0000256" key="8">
    <source>
        <dbReference type="HAMAP-Rule" id="MF_01109"/>
    </source>
</evidence>
<dbReference type="FunFam" id="3.40.50.1370:FF:000008">
    <property type="entry name" value="Ornithine carbamoyltransferase"/>
    <property type="match status" value="1"/>
</dbReference>
<dbReference type="Pfam" id="PF00185">
    <property type="entry name" value="OTCace"/>
    <property type="match status" value="1"/>
</dbReference>
<dbReference type="Proteomes" id="UP000053557">
    <property type="component" value="Unassembled WGS sequence"/>
</dbReference>
<dbReference type="InterPro" id="IPR006130">
    <property type="entry name" value="Asp/Orn_carbamoylTrfase"/>
</dbReference>
<dbReference type="SUPFAM" id="SSF53671">
    <property type="entry name" value="Aspartate/ornithine carbamoyltransferase"/>
    <property type="match status" value="1"/>
</dbReference>
<evidence type="ECO:0000256" key="5">
    <source>
        <dbReference type="ARBA" id="ARBA00016634"/>
    </source>
</evidence>
<evidence type="ECO:0000256" key="2">
    <source>
        <dbReference type="ARBA" id="ARBA00004975"/>
    </source>
</evidence>
<dbReference type="AlphaFoldDB" id="A0A101XQ35"/>
<feature type="binding site" evidence="8">
    <location>
        <begin position="277"/>
        <end position="278"/>
    </location>
    <ligand>
        <name>carbamoyl phosphate</name>
        <dbReference type="ChEBI" id="CHEBI:58228"/>
    </ligand>
</feature>
<dbReference type="GO" id="GO:0016597">
    <property type="term" value="F:amino acid binding"/>
    <property type="evidence" value="ECO:0007669"/>
    <property type="project" value="InterPro"/>
</dbReference>
<proteinExistence type="inferred from homology"/>
<dbReference type="InterPro" id="IPR006132">
    <property type="entry name" value="Asp/Orn_carbamoyltranf_P-bd"/>
</dbReference>
<name>A0A101XQ35_9BACL</name>
<dbReference type="EC" id="2.1.3.3" evidence="4 8"/>
<dbReference type="NCBIfam" id="NF001986">
    <property type="entry name" value="PRK00779.1"/>
    <property type="match status" value="1"/>
</dbReference>
<dbReference type="PANTHER" id="PTHR45753">
    <property type="entry name" value="ORNITHINE CARBAMOYLTRANSFERASE, MITOCHONDRIAL"/>
    <property type="match status" value="1"/>
</dbReference>
<dbReference type="Pfam" id="PF02729">
    <property type="entry name" value="OTCace_N"/>
    <property type="match status" value="1"/>
</dbReference>
<dbReference type="PANTHER" id="PTHR45753:SF3">
    <property type="entry name" value="ORNITHINE TRANSCARBAMYLASE, MITOCHONDRIAL"/>
    <property type="match status" value="1"/>
</dbReference>
<dbReference type="OrthoDB" id="9802587at2"/>
<feature type="binding site" evidence="8">
    <location>
        <position position="305"/>
    </location>
    <ligand>
        <name>carbamoyl phosphate</name>
        <dbReference type="ChEBI" id="CHEBI:58228"/>
    </ligand>
</feature>
<reference evidence="11 12" key="1">
    <citation type="submission" date="2015-12" db="EMBL/GenBank/DDBJ databases">
        <title>Draft genome sequence of Acidibacillus ferrooxidans ITV001, isolated from a chalcopyrite acid mine drainage site in Brazil.</title>
        <authorList>
            <person name="Dall'Agnol H."/>
            <person name="Nancucheo I."/>
            <person name="Johnson B."/>
            <person name="Oliveira R."/>
            <person name="Leite L."/>
            <person name="Pylro V."/>
            <person name="Nunes G.L."/>
            <person name="Tzotzos G."/>
            <person name="Fernandes G.R."/>
            <person name="Dutra J."/>
            <person name="Orellana S.C."/>
            <person name="Oliveira G."/>
        </authorList>
    </citation>
    <scope>NUCLEOTIDE SEQUENCE [LARGE SCALE GENOMIC DNA]</scope>
    <source>
        <strain evidence="12">ITV01</strain>
    </source>
</reference>
<comment type="similarity">
    <text evidence="3 8">Belongs to the aspartate/ornithine carbamoyltransferase superfamily. OTCase family.</text>
</comment>
<feature type="binding site" evidence="8">
    <location>
        <begin position="64"/>
        <end position="67"/>
    </location>
    <ligand>
        <name>carbamoyl phosphate</name>
        <dbReference type="ChEBI" id="CHEBI:58228"/>
    </ligand>
</feature>
<evidence type="ECO:0000259" key="10">
    <source>
        <dbReference type="Pfam" id="PF02729"/>
    </source>
</evidence>
<dbReference type="GO" id="GO:0004585">
    <property type="term" value="F:ornithine carbamoyltransferase activity"/>
    <property type="evidence" value="ECO:0007669"/>
    <property type="project" value="UniProtKB-UniRule"/>
</dbReference>
<dbReference type="NCBIfam" id="TIGR00658">
    <property type="entry name" value="orni_carb_tr"/>
    <property type="match status" value="1"/>
</dbReference>
<evidence type="ECO:0000256" key="6">
    <source>
        <dbReference type="ARBA" id="ARBA00022679"/>
    </source>
</evidence>
<feature type="binding site" evidence="8">
    <location>
        <position position="173"/>
    </location>
    <ligand>
        <name>L-ornithine</name>
        <dbReference type="ChEBI" id="CHEBI:46911"/>
    </ligand>
</feature>
<keyword evidence="8" id="KW-0963">Cytoplasm</keyword>
<feature type="binding site" evidence="8">
    <location>
        <position position="115"/>
    </location>
    <ligand>
        <name>carbamoyl phosphate</name>
        <dbReference type="ChEBI" id="CHEBI:58228"/>
    </ligand>
</feature>
<dbReference type="GO" id="GO:0005737">
    <property type="term" value="C:cytoplasm"/>
    <property type="evidence" value="ECO:0007669"/>
    <property type="project" value="UniProtKB-SubCell"/>
</dbReference>
<evidence type="ECO:0000313" key="11">
    <source>
        <dbReference type="EMBL" id="KUO95488.1"/>
    </source>
</evidence>
<dbReference type="GO" id="GO:0019240">
    <property type="term" value="P:citrulline biosynthetic process"/>
    <property type="evidence" value="ECO:0007669"/>
    <property type="project" value="TreeGrafter"/>
</dbReference>
<feature type="binding site" evidence="8">
    <location>
        <position position="91"/>
    </location>
    <ligand>
        <name>carbamoyl phosphate</name>
        <dbReference type="ChEBI" id="CHEBI:58228"/>
    </ligand>
</feature>
<sequence>MAVLENNLKQPLYGRDFLDFSDYQTSEIELLLGIASDVKKERADGILTPYLQGKTLGMIFEKASTRTRVSFEVGMYELGGHALFLSNSATQIGRGEPLEDTAQVLSRYVSGLMVRTFAHETVKTLAAYATVPVINGLTDDHHPCQVLADLQTIQESKGALRGVTLAYVGDGNNMANSLLQAAALVGMNVRIASPAEFFPQEESVQFAKEQAKRWQSEVVVTTDPHAAVKDADVVYTDVWASMGQEQEAASRQIAFAPYQVNQELMASARRDAIFLHCLPAHRGEEVAKEVIDGSQSVIFDQAENRLHAQKAVLIALLGGMY</sequence>
<keyword evidence="6 8" id="KW-0808">Transferase</keyword>
<evidence type="ECO:0000256" key="3">
    <source>
        <dbReference type="ARBA" id="ARBA00007805"/>
    </source>
</evidence>